<feature type="compositionally biased region" description="Acidic residues" evidence="1">
    <location>
        <begin position="136"/>
        <end position="145"/>
    </location>
</feature>
<evidence type="ECO:0000313" key="3">
    <source>
        <dbReference type="Proteomes" id="UP000654075"/>
    </source>
</evidence>
<sequence length="153" mass="15092">PVMSLRLLQKSATGGAQPTNAGTGASWGRGRGGGRAGSRNTMSLGQFQQQASSTGASGAAATSSRSAWGRGGTHCDSADDPSLEDPTPCAAAAAPRSGAQLRRDPSGPTSRSSAWGRGPPSSAIEALWGSAPAADGDGDEGDEASWDAPPVDA</sequence>
<evidence type="ECO:0000313" key="2">
    <source>
        <dbReference type="EMBL" id="CAE8591785.1"/>
    </source>
</evidence>
<evidence type="ECO:0000256" key="1">
    <source>
        <dbReference type="SAM" id="MobiDB-lite"/>
    </source>
</evidence>
<dbReference type="Proteomes" id="UP000654075">
    <property type="component" value="Unassembled WGS sequence"/>
</dbReference>
<dbReference type="EMBL" id="CAJNNV010005211">
    <property type="protein sequence ID" value="CAE8591785.1"/>
    <property type="molecule type" value="Genomic_DNA"/>
</dbReference>
<dbReference type="AlphaFoldDB" id="A0A813DV32"/>
<feature type="non-terminal residue" evidence="2">
    <location>
        <position position="153"/>
    </location>
</feature>
<organism evidence="2 3">
    <name type="scientific">Polarella glacialis</name>
    <name type="common">Dinoflagellate</name>
    <dbReference type="NCBI Taxonomy" id="89957"/>
    <lineage>
        <taxon>Eukaryota</taxon>
        <taxon>Sar</taxon>
        <taxon>Alveolata</taxon>
        <taxon>Dinophyceae</taxon>
        <taxon>Suessiales</taxon>
        <taxon>Suessiaceae</taxon>
        <taxon>Polarella</taxon>
    </lineage>
</organism>
<feature type="compositionally biased region" description="Low complexity" evidence="1">
    <location>
        <begin position="51"/>
        <end position="68"/>
    </location>
</feature>
<reference evidence="2" key="1">
    <citation type="submission" date="2021-02" db="EMBL/GenBank/DDBJ databases">
        <authorList>
            <person name="Dougan E. K."/>
            <person name="Rhodes N."/>
            <person name="Thang M."/>
            <person name="Chan C."/>
        </authorList>
    </citation>
    <scope>NUCLEOTIDE SEQUENCE</scope>
</reference>
<feature type="compositionally biased region" description="Gly residues" evidence="1">
    <location>
        <begin position="25"/>
        <end position="36"/>
    </location>
</feature>
<protein>
    <submittedName>
        <fullName evidence="2">Uncharacterized protein</fullName>
    </submittedName>
</protein>
<feature type="non-terminal residue" evidence="2">
    <location>
        <position position="1"/>
    </location>
</feature>
<feature type="compositionally biased region" description="Polar residues" evidence="1">
    <location>
        <begin position="40"/>
        <end position="50"/>
    </location>
</feature>
<feature type="region of interest" description="Disordered" evidence="1">
    <location>
        <begin position="1"/>
        <end position="153"/>
    </location>
</feature>
<keyword evidence="3" id="KW-1185">Reference proteome</keyword>
<accession>A0A813DV32</accession>
<proteinExistence type="predicted"/>
<gene>
    <name evidence="2" type="ORF">PGLA1383_LOCUS10447</name>
</gene>
<name>A0A813DV32_POLGL</name>
<comment type="caution">
    <text evidence="2">The sequence shown here is derived from an EMBL/GenBank/DDBJ whole genome shotgun (WGS) entry which is preliminary data.</text>
</comment>
<feature type="compositionally biased region" description="Polar residues" evidence="1">
    <location>
        <begin position="10"/>
        <end position="20"/>
    </location>
</feature>